<feature type="transmembrane region" description="Helical" evidence="1">
    <location>
        <begin position="6"/>
        <end position="28"/>
    </location>
</feature>
<reference evidence="2 3" key="1">
    <citation type="submission" date="2017-07" db="EMBL/GenBank/DDBJ databases">
        <title>Whole genome sequence of Streptococcus tigurinus, strain osk_001, isolated from post-mortem material.</title>
        <authorList>
            <person name="Yoshizawa H."/>
            <person name="Motooka D."/>
            <person name="Katada R."/>
            <person name="Matsumoto Y."/>
            <person name="Nakamura S."/>
            <person name="Morii E."/>
            <person name="Iida T."/>
            <person name="Matsumoto H."/>
        </authorList>
    </citation>
    <scope>NUCLEOTIDE SEQUENCE [LARGE SCALE GENOMIC DNA]</scope>
    <source>
        <strain evidence="3">osk_001</strain>
    </source>
</reference>
<dbReference type="Proteomes" id="UP000218665">
    <property type="component" value="Chromosome"/>
</dbReference>
<keyword evidence="1" id="KW-1133">Transmembrane helix</keyword>
<proteinExistence type="predicted"/>
<dbReference type="AlphaFoldDB" id="A0A224A739"/>
<name>A0A224A739_STROR</name>
<evidence type="ECO:0000256" key="1">
    <source>
        <dbReference type="SAM" id="Phobius"/>
    </source>
</evidence>
<keyword evidence="1" id="KW-0812">Transmembrane</keyword>
<keyword evidence="1" id="KW-0472">Membrane</keyword>
<organism evidence="2 3">
    <name type="scientific">Streptococcus oralis subsp. tigurinus</name>
    <dbReference type="NCBI Taxonomy" id="1077464"/>
    <lineage>
        <taxon>Bacteria</taxon>
        <taxon>Bacillati</taxon>
        <taxon>Bacillota</taxon>
        <taxon>Bacilli</taxon>
        <taxon>Lactobacillales</taxon>
        <taxon>Streptococcaceae</taxon>
        <taxon>Streptococcus</taxon>
    </lineage>
</organism>
<dbReference type="EMBL" id="AP018338">
    <property type="protein sequence ID" value="BBA08596.1"/>
    <property type="molecule type" value="Genomic_DNA"/>
</dbReference>
<accession>A0A224A739</accession>
<sequence length="95" mass="10822">MEFNNTVAQTFYGIVVLLISFTNIWIYEELPHLSNSQVTIKKAREENRYTVWDIAIWDIAIKLIGLILTLTIFPSAMAWAVGITAVIVILPRSIK</sequence>
<protein>
    <submittedName>
        <fullName evidence="2">Uncharacterized protein</fullName>
    </submittedName>
</protein>
<dbReference type="RefSeq" id="WP_007521879.1">
    <property type="nucleotide sequence ID" value="NZ_LAWI01000003.1"/>
</dbReference>
<feature type="transmembrane region" description="Helical" evidence="1">
    <location>
        <begin position="76"/>
        <end position="94"/>
    </location>
</feature>
<gene>
    <name evidence="2" type="ORF">STO1_009920</name>
</gene>
<evidence type="ECO:0000313" key="2">
    <source>
        <dbReference type="EMBL" id="BBA08596.1"/>
    </source>
</evidence>
<evidence type="ECO:0000313" key="3">
    <source>
        <dbReference type="Proteomes" id="UP000218665"/>
    </source>
</evidence>